<evidence type="ECO:0000256" key="1">
    <source>
        <dbReference type="SAM" id="MobiDB-lite"/>
    </source>
</evidence>
<comment type="caution">
    <text evidence="2">The sequence shown here is derived from an EMBL/GenBank/DDBJ whole genome shotgun (WGS) entry which is preliminary data.</text>
</comment>
<protein>
    <submittedName>
        <fullName evidence="2">Uncharacterized protein</fullName>
    </submittedName>
</protein>
<accession>A0A2V2N755</accession>
<keyword evidence="3" id="KW-1185">Reference proteome</keyword>
<sequence length="88" mass="9344">MTHHPVCCLCPDSLPSAIEPSITLPAQQAGFRAQGPVRRTHSPNFRTVISQGPGLSRDRDVPSTPPLTVSPTQPTGRSPFDSLSGNGR</sequence>
<dbReference type="RefSeq" id="WP_109941840.1">
    <property type="nucleotide sequence ID" value="NZ_CP176366.1"/>
</dbReference>
<feature type="compositionally biased region" description="Low complexity" evidence="1">
    <location>
        <begin position="66"/>
        <end position="75"/>
    </location>
</feature>
<feature type="region of interest" description="Disordered" evidence="1">
    <location>
        <begin position="34"/>
        <end position="88"/>
    </location>
</feature>
<organism evidence="2 3">
    <name type="scientific">Methanospirillum stamsii</name>
    <dbReference type="NCBI Taxonomy" id="1277351"/>
    <lineage>
        <taxon>Archaea</taxon>
        <taxon>Methanobacteriati</taxon>
        <taxon>Methanobacteriota</taxon>
        <taxon>Stenosarchaea group</taxon>
        <taxon>Methanomicrobia</taxon>
        <taxon>Methanomicrobiales</taxon>
        <taxon>Methanospirillaceae</taxon>
        <taxon>Methanospirillum</taxon>
    </lineage>
</organism>
<dbReference type="AlphaFoldDB" id="A0A2V2N755"/>
<proteinExistence type="predicted"/>
<dbReference type="Proteomes" id="UP000245934">
    <property type="component" value="Unassembled WGS sequence"/>
</dbReference>
<evidence type="ECO:0000313" key="2">
    <source>
        <dbReference type="EMBL" id="PWR71103.1"/>
    </source>
</evidence>
<evidence type="ECO:0000313" key="3">
    <source>
        <dbReference type="Proteomes" id="UP000245934"/>
    </source>
</evidence>
<dbReference type="GeneID" id="97608930"/>
<reference evidence="2 3" key="1">
    <citation type="submission" date="2018-05" db="EMBL/GenBank/DDBJ databases">
        <title>Draft genome of Methanospirillum stamsii Pt1.</title>
        <authorList>
            <person name="Dueholm M.S."/>
            <person name="Nielsen P.H."/>
            <person name="Bakmann L.F."/>
            <person name="Otzen D.E."/>
        </authorList>
    </citation>
    <scope>NUCLEOTIDE SEQUENCE [LARGE SCALE GENOMIC DNA]</scope>
    <source>
        <strain evidence="2 3">Pt1</strain>
    </source>
</reference>
<gene>
    <name evidence="2" type="ORF">DLD82_14510</name>
</gene>
<dbReference type="EMBL" id="QGMZ01000038">
    <property type="protein sequence ID" value="PWR71103.1"/>
    <property type="molecule type" value="Genomic_DNA"/>
</dbReference>
<name>A0A2V2N755_9EURY</name>